<dbReference type="Proteomes" id="UP000605970">
    <property type="component" value="Unassembled WGS sequence"/>
</dbReference>
<feature type="transmembrane region" description="Helical" evidence="1">
    <location>
        <begin position="22"/>
        <end position="44"/>
    </location>
</feature>
<accession>A0A8S9ZUX3</accession>
<keyword evidence="1" id="KW-0812">Transmembrane</keyword>
<sequence length="77" mass="9034">MCYGDSIFFKFQLKNLIKKNEIFIINLIFLLIIGIQLIFTTNLINGEKNKLNKNNLLNNELIDYADNPQRNPPIHNK</sequence>
<comment type="caution">
    <text evidence="2">The sequence shown here is derived from an EMBL/GenBank/DDBJ whole genome shotgun (WGS) entry which is preliminary data.</text>
</comment>
<keyword evidence="1" id="KW-1133">Transmembrane helix</keyword>
<dbReference type="EMBL" id="JABEBT010000026">
    <property type="protein sequence ID" value="KAF7636791.1"/>
    <property type="molecule type" value="Genomic_DNA"/>
</dbReference>
<reference evidence="2" key="1">
    <citation type="journal article" date="2020" name="Ecol. Evol.">
        <title>Genome structure and content of the rice root-knot nematode (Meloidogyne graminicola).</title>
        <authorList>
            <person name="Phan N.T."/>
            <person name="Danchin E.G.J."/>
            <person name="Klopp C."/>
            <person name="Perfus-Barbeoch L."/>
            <person name="Kozlowski D.K."/>
            <person name="Koutsovoulos G.D."/>
            <person name="Lopez-Roques C."/>
            <person name="Bouchez O."/>
            <person name="Zahm M."/>
            <person name="Besnard G."/>
            <person name="Bellafiore S."/>
        </authorList>
    </citation>
    <scope>NUCLEOTIDE SEQUENCE</scope>
    <source>
        <strain evidence="2">VN-18</strain>
    </source>
</reference>
<gene>
    <name evidence="2" type="ORF">Mgra_00003737</name>
</gene>
<evidence type="ECO:0000313" key="2">
    <source>
        <dbReference type="EMBL" id="KAF7636791.1"/>
    </source>
</evidence>
<evidence type="ECO:0000256" key="1">
    <source>
        <dbReference type="SAM" id="Phobius"/>
    </source>
</evidence>
<keyword evidence="1" id="KW-0472">Membrane</keyword>
<proteinExistence type="predicted"/>
<evidence type="ECO:0000313" key="3">
    <source>
        <dbReference type="Proteomes" id="UP000605970"/>
    </source>
</evidence>
<keyword evidence="3" id="KW-1185">Reference proteome</keyword>
<dbReference type="AlphaFoldDB" id="A0A8S9ZUX3"/>
<protein>
    <submittedName>
        <fullName evidence="2">Uncharacterized protein</fullName>
    </submittedName>
</protein>
<organism evidence="2 3">
    <name type="scientific">Meloidogyne graminicola</name>
    <dbReference type="NCBI Taxonomy" id="189291"/>
    <lineage>
        <taxon>Eukaryota</taxon>
        <taxon>Metazoa</taxon>
        <taxon>Ecdysozoa</taxon>
        <taxon>Nematoda</taxon>
        <taxon>Chromadorea</taxon>
        <taxon>Rhabditida</taxon>
        <taxon>Tylenchina</taxon>
        <taxon>Tylenchomorpha</taxon>
        <taxon>Tylenchoidea</taxon>
        <taxon>Meloidogynidae</taxon>
        <taxon>Meloidogyninae</taxon>
        <taxon>Meloidogyne</taxon>
    </lineage>
</organism>
<name>A0A8S9ZUX3_9BILA</name>